<dbReference type="InterPro" id="IPR020846">
    <property type="entry name" value="MFS_dom"/>
</dbReference>
<dbReference type="PANTHER" id="PTHR23530">
    <property type="entry name" value="TRANSPORT PROTEIN-RELATED"/>
    <property type="match status" value="1"/>
</dbReference>
<comment type="caution">
    <text evidence="7">The sequence shown here is derived from an EMBL/GenBank/DDBJ whole genome shotgun (WGS) entry which is preliminary data.</text>
</comment>
<accession>A0A0F9DHN0</accession>
<dbReference type="AlphaFoldDB" id="A0A0F9DHN0"/>
<dbReference type="PANTHER" id="PTHR23530:SF1">
    <property type="entry name" value="PERMEASE, MAJOR FACILITATOR SUPERFAMILY-RELATED"/>
    <property type="match status" value="1"/>
</dbReference>
<evidence type="ECO:0000256" key="5">
    <source>
        <dbReference type="SAM" id="Phobius"/>
    </source>
</evidence>
<evidence type="ECO:0000313" key="7">
    <source>
        <dbReference type="EMBL" id="KKL53321.1"/>
    </source>
</evidence>
<evidence type="ECO:0000256" key="2">
    <source>
        <dbReference type="ARBA" id="ARBA00022692"/>
    </source>
</evidence>
<dbReference type="InterPro" id="IPR011701">
    <property type="entry name" value="MFS"/>
</dbReference>
<dbReference type="Gene3D" id="1.20.1250.20">
    <property type="entry name" value="MFS general substrate transporter like domains"/>
    <property type="match status" value="1"/>
</dbReference>
<feature type="transmembrane region" description="Helical" evidence="5">
    <location>
        <begin position="140"/>
        <end position="159"/>
    </location>
</feature>
<reference evidence="7" key="1">
    <citation type="journal article" date="2015" name="Nature">
        <title>Complex archaea that bridge the gap between prokaryotes and eukaryotes.</title>
        <authorList>
            <person name="Spang A."/>
            <person name="Saw J.H."/>
            <person name="Jorgensen S.L."/>
            <person name="Zaremba-Niedzwiedzka K."/>
            <person name="Martijn J."/>
            <person name="Lind A.E."/>
            <person name="van Eijk R."/>
            <person name="Schleper C."/>
            <person name="Guy L."/>
            <person name="Ettema T.J."/>
        </authorList>
    </citation>
    <scope>NUCLEOTIDE SEQUENCE</scope>
</reference>
<dbReference type="Pfam" id="PF07690">
    <property type="entry name" value="MFS_1"/>
    <property type="match status" value="1"/>
</dbReference>
<comment type="subcellular location">
    <subcellularLocation>
        <location evidence="1">Membrane</location>
        <topology evidence="1">Multi-pass membrane protein</topology>
    </subcellularLocation>
</comment>
<dbReference type="GO" id="GO:0016020">
    <property type="term" value="C:membrane"/>
    <property type="evidence" value="ECO:0007669"/>
    <property type="project" value="UniProtKB-SubCell"/>
</dbReference>
<gene>
    <name evidence="7" type="ORF">LCGC14_2276610</name>
</gene>
<feature type="domain" description="Major facilitator superfamily (MFS) profile" evidence="6">
    <location>
        <begin position="1"/>
        <end position="308"/>
    </location>
</feature>
<dbReference type="InterPro" id="IPR036259">
    <property type="entry name" value="MFS_trans_sf"/>
</dbReference>
<feature type="transmembrane region" description="Helical" evidence="5">
    <location>
        <begin position="48"/>
        <end position="65"/>
    </location>
</feature>
<organism evidence="7">
    <name type="scientific">marine sediment metagenome</name>
    <dbReference type="NCBI Taxonomy" id="412755"/>
    <lineage>
        <taxon>unclassified sequences</taxon>
        <taxon>metagenomes</taxon>
        <taxon>ecological metagenomes</taxon>
    </lineage>
</organism>
<dbReference type="PROSITE" id="PS50850">
    <property type="entry name" value="MFS"/>
    <property type="match status" value="1"/>
</dbReference>
<dbReference type="InterPro" id="IPR005829">
    <property type="entry name" value="Sugar_transporter_CS"/>
</dbReference>
<evidence type="ECO:0000259" key="6">
    <source>
        <dbReference type="PROSITE" id="PS50850"/>
    </source>
</evidence>
<feature type="transmembrane region" description="Helical" evidence="5">
    <location>
        <begin position="253"/>
        <end position="273"/>
    </location>
</feature>
<feature type="transmembrane region" description="Helical" evidence="5">
    <location>
        <begin position="165"/>
        <end position="184"/>
    </location>
</feature>
<keyword evidence="4 5" id="KW-0472">Membrane</keyword>
<keyword evidence="2 5" id="KW-0812">Transmembrane</keyword>
<evidence type="ECO:0000256" key="3">
    <source>
        <dbReference type="ARBA" id="ARBA00022989"/>
    </source>
</evidence>
<sequence length="308" mass="33940">MDNRYQANIRKFYLFQFLLNLQLWWPIWVIYLMEERGFTLGQVTLLDIPFWLSIIALQIPAAAIADRWGRKPTLIAAACALTVAVTLFGLASSFPVILVSYLIWGIGFALLFGTESAFLYDTLKALGREDDYARVYGRAWGLLTAAALVGTLLGAPVAAATNLSLPIVLSGGLAFLAVLVAATFTEPAPEARTAHRLTYGRVIADSIDILRRRPAVRYSILFYGLITVGSIAPIFFLQPFLREHDIGLGQVGLWQTPTRLAGIVGAVAAYRIVAAMGERWTFYLMPVVLFASYAVLALWDSLYAQIAQ</sequence>
<dbReference type="SUPFAM" id="SSF103473">
    <property type="entry name" value="MFS general substrate transporter"/>
    <property type="match status" value="1"/>
</dbReference>
<feature type="transmembrane region" description="Helical" evidence="5">
    <location>
        <begin position="280"/>
        <end position="299"/>
    </location>
</feature>
<name>A0A0F9DHN0_9ZZZZ</name>
<keyword evidence="3 5" id="KW-1133">Transmembrane helix</keyword>
<dbReference type="EMBL" id="LAZR01031588">
    <property type="protein sequence ID" value="KKL53321.1"/>
    <property type="molecule type" value="Genomic_DNA"/>
</dbReference>
<feature type="transmembrane region" description="Helical" evidence="5">
    <location>
        <begin position="220"/>
        <end position="241"/>
    </location>
</feature>
<dbReference type="PROSITE" id="PS00216">
    <property type="entry name" value="SUGAR_TRANSPORT_1"/>
    <property type="match status" value="1"/>
</dbReference>
<dbReference type="GO" id="GO:0022857">
    <property type="term" value="F:transmembrane transporter activity"/>
    <property type="evidence" value="ECO:0007669"/>
    <property type="project" value="InterPro"/>
</dbReference>
<dbReference type="InterPro" id="IPR053160">
    <property type="entry name" value="MFS_DHA3_Transporter"/>
</dbReference>
<evidence type="ECO:0000256" key="4">
    <source>
        <dbReference type="ARBA" id="ARBA00023136"/>
    </source>
</evidence>
<protein>
    <recommendedName>
        <fullName evidence="6">Major facilitator superfamily (MFS) profile domain-containing protein</fullName>
    </recommendedName>
</protein>
<evidence type="ECO:0000256" key="1">
    <source>
        <dbReference type="ARBA" id="ARBA00004141"/>
    </source>
</evidence>
<feature type="transmembrane region" description="Helical" evidence="5">
    <location>
        <begin position="72"/>
        <end position="91"/>
    </location>
</feature>
<feature type="transmembrane region" description="Helical" evidence="5">
    <location>
        <begin position="12"/>
        <end position="33"/>
    </location>
</feature>
<proteinExistence type="predicted"/>
<feature type="transmembrane region" description="Helical" evidence="5">
    <location>
        <begin position="97"/>
        <end position="120"/>
    </location>
</feature>